<proteinExistence type="predicted"/>
<protein>
    <recommendedName>
        <fullName evidence="2">Electron transfer flavoprotein alpha/beta-subunit N-terminal domain-containing protein</fullName>
    </recommendedName>
</protein>
<feature type="non-terminal residue" evidence="1">
    <location>
        <position position="32"/>
    </location>
</feature>
<evidence type="ECO:0000313" key="1">
    <source>
        <dbReference type="EMBL" id="SVC16589.1"/>
    </source>
</evidence>
<organism evidence="1">
    <name type="scientific">marine metagenome</name>
    <dbReference type="NCBI Taxonomy" id="408172"/>
    <lineage>
        <taxon>unclassified sequences</taxon>
        <taxon>metagenomes</taxon>
        <taxon>ecological metagenomes</taxon>
    </lineage>
</organism>
<evidence type="ECO:0008006" key="2">
    <source>
        <dbReference type="Google" id="ProtNLM"/>
    </source>
</evidence>
<dbReference type="AlphaFoldDB" id="A0A382JXS9"/>
<name>A0A382JXS9_9ZZZZ</name>
<dbReference type="EMBL" id="UINC01076946">
    <property type="protein sequence ID" value="SVC16589.1"/>
    <property type="molecule type" value="Genomic_DNA"/>
</dbReference>
<gene>
    <name evidence="1" type="ORF">METZ01_LOCUS269443</name>
</gene>
<reference evidence="1" key="1">
    <citation type="submission" date="2018-05" db="EMBL/GenBank/DDBJ databases">
        <authorList>
            <person name="Lanie J.A."/>
            <person name="Ng W.-L."/>
            <person name="Kazmierczak K.M."/>
            <person name="Andrzejewski T.M."/>
            <person name="Davidsen T.M."/>
            <person name="Wayne K.J."/>
            <person name="Tettelin H."/>
            <person name="Glass J.I."/>
            <person name="Rusch D."/>
            <person name="Podicherti R."/>
            <person name="Tsui H.-C.T."/>
            <person name="Winkler M.E."/>
        </authorList>
    </citation>
    <scope>NUCLEOTIDE SEQUENCE</scope>
</reference>
<sequence length="32" mass="3383">MADIAVLLKQVPDTNAKIVVSDGRVDEGSVNK</sequence>
<accession>A0A382JXS9</accession>